<accession>A0A4S8PXI0</accession>
<organism evidence="2 3">
    <name type="scientific">Rhizobium rosettiformans W3</name>
    <dbReference type="NCBI Taxonomy" id="538378"/>
    <lineage>
        <taxon>Bacteria</taxon>
        <taxon>Pseudomonadati</taxon>
        <taxon>Pseudomonadota</taxon>
        <taxon>Alphaproteobacteria</taxon>
        <taxon>Hyphomicrobiales</taxon>
        <taxon>Rhizobiaceae</taxon>
        <taxon>Rhizobium/Agrobacterium group</taxon>
        <taxon>Rhizobium</taxon>
    </lineage>
</organism>
<reference evidence="2 3" key="1">
    <citation type="submission" date="2019-04" db="EMBL/GenBank/DDBJ databases">
        <title>genome sequence of strain W3.</title>
        <authorList>
            <person name="Gao J."/>
            <person name="Sun J."/>
        </authorList>
    </citation>
    <scope>NUCLEOTIDE SEQUENCE [LARGE SCALE GENOMIC DNA]</scope>
    <source>
        <strain evidence="2 3">W3</strain>
    </source>
</reference>
<dbReference type="AlphaFoldDB" id="A0A4S8PXI0"/>
<evidence type="ECO:0000259" key="1">
    <source>
        <dbReference type="Pfam" id="PF09343"/>
    </source>
</evidence>
<sequence>MMAFHDAVFPEEISYGSKGGPQFRTTIVTLASGLERRNVEWRRVRAEYDVSHGIKDPDQLQELRNFFYARRGRAHSFRFKDWGDFEWFNQAIGYGDGTTKTFQLIKSYEPGPYQYDRVITKPEQGSLEPLIVGGETFVENGPTTGGGGNNARVAYKVNYSNGTVNFTTAPAAGLSIILPYGRFHVHARFDVDVFDPTHDFWNYQSWESIPIVEIKDTE</sequence>
<dbReference type="InterPro" id="IPR011740">
    <property type="entry name" value="DUF2460"/>
</dbReference>
<proteinExistence type="predicted"/>
<gene>
    <name evidence="2" type="ORF">FAA86_18840</name>
</gene>
<comment type="caution">
    <text evidence="2">The sequence shown here is derived from an EMBL/GenBank/DDBJ whole genome shotgun (WGS) entry which is preliminary data.</text>
</comment>
<evidence type="ECO:0000313" key="2">
    <source>
        <dbReference type="EMBL" id="THV32949.1"/>
    </source>
</evidence>
<dbReference type="NCBIfam" id="TIGR02217">
    <property type="entry name" value="chp_TIGR02217"/>
    <property type="match status" value="1"/>
</dbReference>
<dbReference type="Proteomes" id="UP000307378">
    <property type="component" value="Unassembled WGS sequence"/>
</dbReference>
<dbReference type="EMBL" id="STGU01000012">
    <property type="protein sequence ID" value="THV32949.1"/>
    <property type="molecule type" value="Genomic_DNA"/>
</dbReference>
<name>A0A4S8PXI0_9HYPH</name>
<dbReference type="Pfam" id="PF09343">
    <property type="entry name" value="DUF2460"/>
    <property type="match status" value="1"/>
</dbReference>
<protein>
    <submittedName>
        <fullName evidence="2">TIGR02217 family protein</fullName>
    </submittedName>
</protein>
<evidence type="ECO:0000313" key="3">
    <source>
        <dbReference type="Proteomes" id="UP000307378"/>
    </source>
</evidence>
<feature type="domain" description="DUF2460" evidence="1">
    <location>
        <begin position="5"/>
        <end position="215"/>
    </location>
</feature>